<organism evidence="2 3">
    <name type="scientific">Branchiostoma floridae</name>
    <name type="common">Florida lancelet</name>
    <name type="synonym">Amphioxus</name>
    <dbReference type="NCBI Taxonomy" id="7739"/>
    <lineage>
        <taxon>Eukaryota</taxon>
        <taxon>Metazoa</taxon>
        <taxon>Chordata</taxon>
        <taxon>Cephalochordata</taxon>
        <taxon>Leptocardii</taxon>
        <taxon>Amphioxiformes</taxon>
        <taxon>Branchiostomatidae</taxon>
        <taxon>Branchiostoma</taxon>
    </lineage>
</organism>
<proteinExistence type="predicted"/>
<reference evidence="2" key="1">
    <citation type="journal article" date="2020" name="Nat. Ecol. Evol.">
        <title>Deeply conserved synteny resolves early events in vertebrate evolution.</title>
        <authorList>
            <person name="Simakov O."/>
            <person name="Marletaz F."/>
            <person name="Yue J.X."/>
            <person name="O'Connell B."/>
            <person name="Jenkins J."/>
            <person name="Brandt A."/>
            <person name="Calef R."/>
            <person name="Tung C.H."/>
            <person name="Huang T.K."/>
            <person name="Schmutz J."/>
            <person name="Satoh N."/>
            <person name="Yu J.K."/>
            <person name="Putnam N.H."/>
            <person name="Green R.E."/>
            <person name="Rokhsar D.S."/>
        </authorList>
    </citation>
    <scope>NUCLEOTIDE SEQUENCE [LARGE SCALE GENOMIC DNA]</scope>
    <source>
        <strain evidence="2">S238N-H82</strain>
    </source>
</reference>
<dbReference type="GeneID" id="118430911"/>
<evidence type="ECO:0000313" key="2">
    <source>
        <dbReference type="Proteomes" id="UP000001554"/>
    </source>
</evidence>
<dbReference type="OrthoDB" id="7996520at2759"/>
<dbReference type="RefSeq" id="XP_035697834.1">
    <property type="nucleotide sequence ID" value="XM_035841941.1"/>
</dbReference>
<dbReference type="PANTHER" id="PTHR36694">
    <property type="entry name" value="PASIFLORA 1, ISOFORM A-RELATED"/>
    <property type="match status" value="1"/>
</dbReference>
<reference evidence="3 4" key="2">
    <citation type="submission" date="2025-04" db="UniProtKB">
        <authorList>
            <consortium name="RefSeq"/>
        </authorList>
    </citation>
    <scope>IDENTIFICATION</scope>
    <source>
        <strain evidence="3 4">S238N-H82</strain>
        <tissue evidence="3 4">Testes</tissue>
    </source>
</reference>
<keyword evidence="1" id="KW-0472">Membrane</keyword>
<feature type="transmembrane region" description="Helical" evidence="1">
    <location>
        <begin position="129"/>
        <end position="152"/>
    </location>
</feature>
<evidence type="ECO:0000313" key="4">
    <source>
        <dbReference type="RefSeq" id="XP_035697835.1"/>
    </source>
</evidence>
<evidence type="ECO:0000313" key="3">
    <source>
        <dbReference type="RefSeq" id="XP_035697834.1"/>
    </source>
</evidence>
<dbReference type="RefSeq" id="XP_035697835.1">
    <property type="nucleotide sequence ID" value="XM_035841942.1"/>
</dbReference>
<accession>A0A9J7NBT3</accession>
<feature type="transmembrane region" description="Helical" evidence="1">
    <location>
        <begin position="80"/>
        <end position="109"/>
    </location>
</feature>
<gene>
    <name evidence="3 4" type="primary">LOC118430911</name>
</gene>
<dbReference type="KEGG" id="bfo:118430911"/>
<evidence type="ECO:0000256" key="1">
    <source>
        <dbReference type="SAM" id="Phobius"/>
    </source>
</evidence>
<dbReference type="OMA" id="VIANIWM"/>
<dbReference type="AlphaFoldDB" id="A0A9J7NBT3"/>
<keyword evidence="2" id="KW-1185">Reference proteome</keyword>
<protein>
    <submittedName>
        <fullName evidence="3 4">Uncharacterized protein LOC118430911</fullName>
    </submittedName>
</protein>
<keyword evidence="1" id="KW-0812">Transmembrane</keyword>
<keyword evidence="1" id="KW-1133">Transmembrane helix</keyword>
<sequence>MAILQNSCCGCCTVRTGSIVVANIWMIMQFAGIGTAIKDIIDAGGAASTTDIVNLAIYSVGIIIDTLLIYGVVKKLKELVLSWVIFSVACTAAALGVNLYVTIVILQVLQVTGDDDAGSALVQAILVPYLAGVWVVWGIVFIITVYGCLVVYSHYQNLRDGVEEGGQQVMVMTVQAPPPGPVPGAAVQSF</sequence>
<feature type="transmembrane region" description="Helical" evidence="1">
    <location>
        <begin position="55"/>
        <end position="73"/>
    </location>
</feature>
<dbReference type="PANTHER" id="PTHR36694:SF11">
    <property type="entry name" value="LP21121P-RELATED"/>
    <property type="match status" value="1"/>
</dbReference>
<name>A0A9J7NBT3_BRAFL</name>
<dbReference type="Proteomes" id="UP000001554">
    <property type="component" value="Chromosome 14"/>
</dbReference>